<dbReference type="Pfam" id="PF02174">
    <property type="entry name" value="IRS"/>
    <property type="match status" value="1"/>
</dbReference>
<dbReference type="PANTHER" id="PTHR21258">
    <property type="entry name" value="DOCKING PROTEIN RELATED"/>
    <property type="match status" value="1"/>
</dbReference>
<dbReference type="PANTHER" id="PTHR21258:SF62">
    <property type="entry name" value="INSULIN RECEPTOR SUBSTRATE 1"/>
    <property type="match status" value="1"/>
</dbReference>
<dbReference type="AlphaFoldDB" id="A0AA35SR18"/>
<dbReference type="SMART" id="SM00233">
    <property type="entry name" value="PH"/>
    <property type="match status" value="1"/>
</dbReference>
<dbReference type="GO" id="GO:0007169">
    <property type="term" value="P:cell surface receptor protein tyrosine kinase signaling pathway"/>
    <property type="evidence" value="ECO:0007669"/>
    <property type="project" value="TreeGrafter"/>
</dbReference>
<keyword evidence="4" id="KW-1185">Reference proteome</keyword>
<feature type="region of interest" description="Disordered" evidence="1">
    <location>
        <begin position="300"/>
        <end position="327"/>
    </location>
</feature>
<accession>A0AA35SR18</accession>
<proteinExistence type="predicted"/>
<organism evidence="3 4">
    <name type="scientific">Geodia barretti</name>
    <name type="common">Barrett's horny sponge</name>
    <dbReference type="NCBI Taxonomy" id="519541"/>
    <lineage>
        <taxon>Eukaryota</taxon>
        <taxon>Metazoa</taxon>
        <taxon>Porifera</taxon>
        <taxon>Demospongiae</taxon>
        <taxon>Heteroscleromorpha</taxon>
        <taxon>Tetractinellida</taxon>
        <taxon>Astrophorina</taxon>
        <taxon>Geodiidae</taxon>
        <taxon>Geodia</taxon>
    </lineage>
</organism>
<evidence type="ECO:0000259" key="2">
    <source>
        <dbReference type="PROSITE" id="PS50003"/>
    </source>
</evidence>
<feature type="domain" description="PH" evidence="2">
    <location>
        <begin position="54"/>
        <end position="162"/>
    </location>
</feature>
<dbReference type="PROSITE" id="PS50003">
    <property type="entry name" value="PH_DOMAIN"/>
    <property type="match status" value="1"/>
</dbReference>
<feature type="non-terminal residue" evidence="3">
    <location>
        <position position="453"/>
    </location>
</feature>
<dbReference type="Gene3D" id="2.30.29.30">
    <property type="entry name" value="Pleckstrin-homology domain (PH domain)/Phosphotyrosine-binding domain (PTB)"/>
    <property type="match status" value="2"/>
</dbReference>
<feature type="region of interest" description="Disordered" evidence="1">
    <location>
        <begin position="10"/>
        <end position="55"/>
    </location>
</feature>
<dbReference type="InterPro" id="IPR050996">
    <property type="entry name" value="Docking_Protein_DOK"/>
</dbReference>
<feature type="region of interest" description="Disordered" evidence="1">
    <location>
        <begin position="353"/>
        <end position="453"/>
    </location>
</feature>
<dbReference type="Pfam" id="PF00169">
    <property type="entry name" value="PH"/>
    <property type="match status" value="1"/>
</dbReference>
<dbReference type="InterPro" id="IPR011993">
    <property type="entry name" value="PH-like_dom_sf"/>
</dbReference>
<comment type="caution">
    <text evidence="3">The sequence shown here is derived from an EMBL/GenBank/DDBJ whole genome shotgun (WGS) entry which is preliminary data.</text>
</comment>
<dbReference type="EMBL" id="CASHTH010002751">
    <property type="protein sequence ID" value="CAI8034685.1"/>
    <property type="molecule type" value="Genomic_DNA"/>
</dbReference>
<feature type="compositionally biased region" description="Polar residues" evidence="1">
    <location>
        <begin position="382"/>
        <end position="397"/>
    </location>
</feature>
<gene>
    <name evidence="3" type="ORF">GBAR_LOCUS19502</name>
</gene>
<dbReference type="GO" id="GO:0005737">
    <property type="term" value="C:cytoplasm"/>
    <property type="evidence" value="ECO:0007669"/>
    <property type="project" value="TreeGrafter"/>
</dbReference>
<dbReference type="SMART" id="SM01244">
    <property type="entry name" value="IRS"/>
    <property type="match status" value="1"/>
</dbReference>
<dbReference type="Proteomes" id="UP001174909">
    <property type="component" value="Unassembled WGS sequence"/>
</dbReference>
<protein>
    <submittedName>
        <fullName evidence="3">Docking protein 5</fullName>
    </submittedName>
</protein>
<evidence type="ECO:0000256" key="1">
    <source>
        <dbReference type="SAM" id="MobiDB-lite"/>
    </source>
</evidence>
<evidence type="ECO:0000313" key="4">
    <source>
        <dbReference type="Proteomes" id="UP001174909"/>
    </source>
</evidence>
<dbReference type="InterPro" id="IPR002404">
    <property type="entry name" value="IRS_PTB"/>
</dbReference>
<name>A0AA35SR18_GEOBA</name>
<reference evidence="3" key="1">
    <citation type="submission" date="2023-03" db="EMBL/GenBank/DDBJ databases">
        <authorList>
            <person name="Steffen K."/>
            <person name="Cardenas P."/>
        </authorList>
    </citation>
    <scope>NUCLEOTIDE SEQUENCE</scope>
</reference>
<feature type="compositionally biased region" description="Basic and acidic residues" evidence="1">
    <location>
        <begin position="368"/>
        <end position="381"/>
    </location>
</feature>
<dbReference type="SUPFAM" id="SSF50729">
    <property type="entry name" value="PH domain-like"/>
    <property type="match status" value="2"/>
</dbReference>
<evidence type="ECO:0000313" key="3">
    <source>
        <dbReference type="EMBL" id="CAI8034685.1"/>
    </source>
</evidence>
<dbReference type="InterPro" id="IPR001849">
    <property type="entry name" value="PH_domain"/>
</dbReference>
<sequence length="453" mass="50536">KQLSNFFLKLQERADGAPGEGSCQSQRSGQRRQRQAEFPLDHSRRKMASKDNSTAVRRGYLTLHRNPGGRFPLSTLSSKRMWMVLCRKGPSGRPRIEMYRSEDSVAGQQPVRMIDLETVRSVQPVERKKSFLIELPEETMMLQCTSKADMEDWVRDTNRLRGGRVDLASGQNIGGHLPGHDIYEVVPDDETFRVRLRKSSTINFSGSCLLEIQRDFDRNLFHIALFTESDSPRLIVRWQIDHIRQYGSNNLAFKFQSGSKSSTGVDWFIVDTDVGAAVRIHRAVDYWAKHIVDQIKNTRPGVRRAPSMPCPALPDRPPRSFSNAGTIDHTSFPLNSAYAPLDIHTQEQAGVYQTVSPPASSGKKKSLEKKTSSGGERRPDTGDSSGMYQPLGQNKDSPSAYAMVNVQEPGRGGASRSNPTSPMSGGGDSVYMGLRQETRQTDTGGNYACPDRK</sequence>